<keyword evidence="11" id="KW-0808">Transferase</keyword>
<evidence type="ECO:0000313" key="12">
    <source>
        <dbReference type="Proteomes" id="UP000267469"/>
    </source>
</evidence>
<dbReference type="PIRSF" id="PIRSF006294">
    <property type="entry name" value="PEP_crbxkin"/>
    <property type="match status" value="1"/>
</dbReference>
<dbReference type="GO" id="GO:0005829">
    <property type="term" value="C:cytosol"/>
    <property type="evidence" value="ECO:0007669"/>
    <property type="project" value="TreeGrafter"/>
</dbReference>
<keyword evidence="4 10" id="KW-0312">Gluconeogenesis</keyword>
<evidence type="ECO:0000256" key="2">
    <source>
        <dbReference type="ARBA" id="ARBA00006052"/>
    </source>
</evidence>
<keyword evidence="7 10" id="KW-0067">ATP-binding</keyword>
<feature type="binding site" evidence="10">
    <location>
        <position position="197"/>
    </location>
    <ligand>
        <name>substrate</name>
    </ligand>
</feature>
<feature type="binding site" evidence="10">
    <location>
        <position position="445"/>
    </location>
    <ligand>
        <name>ATP</name>
        <dbReference type="ChEBI" id="CHEBI:30616"/>
    </ligand>
</feature>
<keyword evidence="10" id="KW-0963">Cytoplasm</keyword>
<comment type="catalytic activity">
    <reaction evidence="9 10">
        <text>oxaloacetate + ATP = phosphoenolpyruvate + ADP + CO2</text>
        <dbReference type="Rhea" id="RHEA:18617"/>
        <dbReference type="ChEBI" id="CHEBI:16452"/>
        <dbReference type="ChEBI" id="CHEBI:16526"/>
        <dbReference type="ChEBI" id="CHEBI:30616"/>
        <dbReference type="ChEBI" id="CHEBI:58702"/>
        <dbReference type="ChEBI" id="CHEBI:456216"/>
        <dbReference type="EC" id="4.1.1.49"/>
    </reaction>
</comment>
<comment type="function">
    <text evidence="10">Involved in the gluconeogenesis. Catalyzes the conversion of oxaloacetate (OAA) to phosphoenolpyruvate (PEP) through direct phosphoryl transfer between the nucleoside triphosphate and OAA.</text>
</comment>
<dbReference type="Gene3D" id="3.90.228.20">
    <property type="match status" value="1"/>
</dbReference>
<dbReference type="GO" id="GO:0016301">
    <property type="term" value="F:kinase activity"/>
    <property type="evidence" value="ECO:0007669"/>
    <property type="project" value="UniProtKB-KW"/>
</dbReference>
<dbReference type="EMBL" id="RJTM01000119">
    <property type="protein sequence ID" value="RNL81970.1"/>
    <property type="molecule type" value="Genomic_DNA"/>
</dbReference>
<dbReference type="HAMAP" id="MF_00453">
    <property type="entry name" value="PEPCK_ATP"/>
    <property type="match status" value="1"/>
</dbReference>
<sequence length="534" mass="59948">MRRTRFSTEEKNFPKVKQAHWNLPVAELVERSLQNGEGRLTDTGALMCTTGGFTGRSPKDRYIVKGKVTENKVWWGDINIPYTADKFDLLHQKMLQYLEDKEVYVRDVYAGADTRYRMNVRVINTVIWHNMFCHNMFIQPGQEELETFEPEFTILCCPEFKADPETDGTRQENFSIINFGKKIILIGGTGYSGEMKKGIFSVLNFLLPVQHGVLPMHCSANTGMGPEDTAIFFGLSGTGKTTLSADPKRNLIGDDEHGWSTDNVFNFEGGCYAKTIGLTEEKEPDIFNAVKFGAILENTAFFSDSRKVDYDNISITENTRVSYPITHIKNVRVPSKGTIPKNIFFLTCDAFGVIPPIQKLSKSQAMYHFISGYTSKVAGTEEGITEPTPAFSACFGAPFMPLHPAEYAKLLGEKMEKHQTRVWLVNTGWTGGPYGVGSRIKLKYTRAMIDAALSGDLDKVNYRVHSVFNSLIPESCPGVPDKVLSPRQTWNDDTAFYKMADKLVGKFHENFRLFESIAGAEIRDGAPRLRNAHP</sequence>
<dbReference type="InterPro" id="IPR013035">
    <property type="entry name" value="PEP_carboxykinase_C"/>
</dbReference>
<keyword evidence="8 10" id="KW-0456">Lyase</keyword>
<dbReference type="CDD" id="cd00484">
    <property type="entry name" value="PEPCK_ATP"/>
    <property type="match status" value="1"/>
</dbReference>
<comment type="cofactor">
    <cofactor evidence="10">
        <name>Mn(2+)</name>
        <dbReference type="ChEBI" id="CHEBI:29035"/>
    </cofactor>
    <text evidence="10">Binds 1 Mn(2+) ion per subunit.</text>
</comment>
<feature type="binding site" evidence="10">
    <location>
        <position position="283"/>
    </location>
    <ligand>
        <name>ATP</name>
        <dbReference type="ChEBI" id="CHEBI:30616"/>
    </ligand>
</feature>
<evidence type="ECO:0000256" key="8">
    <source>
        <dbReference type="ARBA" id="ARBA00023239"/>
    </source>
</evidence>
<dbReference type="Pfam" id="PF01293">
    <property type="entry name" value="PEPCK_ATP"/>
    <property type="match status" value="1"/>
</dbReference>
<feature type="binding site" evidence="10">
    <location>
        <begin position="439"/>
        <end position="440"/>
    </location>
    <ligand>
        <name>ATP</name>
        <dbReference type="ChEBI" id="CHEBI:30616"/>
    </ligand>
</feature>
<dbReference type="GO" id="GO:0004612">
    <property type="term" value="F:phosphoenolpyruvate carboxykinase (ATP) activity"/>
    <property type="evidence" value="ECO:0007669"/>
    <property type="project" value="UniProtKB-UniRule"/>
</dbReference>
<evidence type="ECO:0000256" key="4">
    <source>
        <dbReference type="ARBA" id="ARBA00022432"/>
    </source>
</evidence>
<dbReference type="GO" id="GO:0005524">
    <property type="term" value="F:ATP binding"/>
    <property type="evidence" value="ECO:0007669"/>
    <property type="project" value="UniProtKB-UniRule"/>
</dbReference>
<dbReference type="OrthoDB" id="9806325at2"/>
<evidence type="ECO:0000256" key="10">
    <source>
        <dbReference type="HAMAP-Rule" id="MF_00453"/>
    </source>
</evidence>
<feature type="binding site" evidence="10">
    <location>
        <position position="197"/>
    </location>
    <ligand>
        <name>ATP</name>
        <dbReference type="ChEBI" id="CHEBI:30616"/>
    </ligand>
</feature>
<organism evidence="11 12">
    <name type="scientific">Sinomicrobium pectinilyticum</name>
    <dbReference type="NCBI Taxonomy" id="1084421"/>
    <lineage>
        <taxon>Bacteria</taxon>
        <taxon>Pseudomonadati</taxon>
        <taxon>Bacteroidota</taxon>
        <taxon>Flavobacteriia</taxon>
        <taxon>Flavobacteriales</taxon>
        <taxon>Flavobacteriaceae</taxon>
        <taxon>Sinomicrobium</taxon>
    </lineage>
</organism>
<keyword evidence="11" id="KW-0670">Pyruvate</keyword>
<dbReference type="AlphaFoldDB" id="A0A3N0E2D9"/>
<protein>
    <recommendedName>
        <fullName evidence="3 10">Phosphoenolpyruvate carboxykinase (ATP)</fullName>
        <shortName evidence="10">PCK</shortName>
        <shortName evidence="10">PEP carboxykinase</shortName>
        <shortName evidence="10">PEPCK</shortName>
        <ecNumber evidence="3 10">4.1.1.49</ecNumber>
    </recommendedName>
</protein>
<evidence type="ECO:0000256" key="9">
    <source>
        <dbReference type="ARBA" id="ARBA00047371"/>
    </source>
</evidence>
<name>A0A3N0E2D9_SINP1</name>
<keyword evidence="10" id="KW-0479">Metal-binding</keyword>
<dbReference type="UniPathway" id="UPA00138"/>
<feature type="binding site" evidence="10">
    <location>
        <position position="56"/>
    </location>
    <ligand>
        <name>substrate</name>
    </ligand>
</feature>
<dbReference type="RefSeq" id="WP_123217384.1">
    <property type="nucleotide sequence ID" value="NZ_RJTM01000119.1"/>
</dbReference>
<dbReference type="SUPFAM" id="SSF53795">
    <property type="entry name" value="PEP carboxykinase-like"/>
    <property type="match status" value="1"/>
</dbReference>
<dbReference type="PANTHER" id="PTHR30031:SF0">
    <property type="entry name" value="PHOSPHOENOLPYRUVATE CARBOXYKINASE (ATP)"/>
    <property type="match status" value="1"/>
</dbReference>
<feature type="binding site" evidence="10">
    <location>
        <begin position="234"/>
        <end position="242"/>
    </location>
    <ligand>
        <name>ATP</name>
        <dbReference type="ChEBI" id="CHEBI:30616"/>
    </ligand>
</feature>
<feature type="binding site" evidence="10">
    <location>
        <position position="197"/>
    </location>
    <ligand>
        <name>Mn(2+)</name>
        <dbReference type="ChEBI" id="CHEBI:29035"/>
    </ligand>
</feature>
<accession>A0A3N0E2D9</accession>
<comment type="similarity">
    <text evidence="2 10">Belongs to the phosphoenolpyruvate carboxykinase (ATP) family.</text>
</comment>
<dbReference type="GO" id="GO:0006094">
    <property type="term" value="P:gluconeogenesis"/>
    <property type="evidence" value="ECO:0007669"/>
    <property type="project" value="UniProtKB-UniRule"/>
</dbReference>
<keyword evidence="10" id="KW-0464">Manganese</keyword>
<dbReference type="NCBIfam" id="NF006821">
    <property type="entry name" value="PRK09344.1-3"/>
    <property type="match status" value="1"/>
</dbReference>
<dbReference type="EC" id="4.1.1.49" evidence="3 10"/>
<evidence type="ECO:0000256" key="5">
    <source>
        <dbReference type="ARBA" id="ARBA00022741"/>
    </source>
</evidence>
<evidence type="ECO:0000256" key="1">
    <source>
        <dbReference type="ARBA" id="ARBA00004742"/>
    </source>
</evidence>
<keyword evidence="12" id="KW-1185">Reference proteome</keyword>
<comment type="subcellular location">
    <subcellularLocation>
        <location evidence="10">Cytoplasm</location>
    </subcellularLocation>
</comment>
<feature type="binding site" evidence="10">
    <location>
        <position position="217"/>
    </location>
    <ligand>
        <name>Mn(2+)</name>
        <dbReference type="ChEBI" id="CHEBI:29035"/>
    </ligand>
</feature>
<dbReference type="NCBIfam" id="NF006820">
    <property type="entry name" value="PRK09344.1-2"/>
    <property type="match status" value="1"/>
</dbReference>
<evidence type="ECO:0000256" key="3">
    <source>
        <dbReference type="ARBA" id="ARBA00012363"/>
    </source>
</evidence>
<feature type="binding site" evidence="10">
    <location>
        <position position="320"/>
    </location>
    <ligand>
        <name>ATP</name>
        <dbReference type="ChEBI" id="CHEBI:30616"/>
    </ligand>
</feature>
<dbReference type="SUPFAM" id="SSF68923">
    <property type="entry name" value="PEP carboxykinase N-terminal domain"/>
    <property type="match status" value="1"/>
</dbReference>
<evidence type="ECO:0000256" key="7">
    <source>
        <dbReference type="ARBA" id="ARBA00022840"/>
    </source>
</evidence>
<evidence type="ECO:0000313" key="11">
    <source>
        <dbReference type="EMBL" id="RNL81970.1"/>
    </source>
</evidence>
<evidence type="ECO:0000256" key="6">
    <source>
        <dbReference type="ARBA" id="ARBA00022793"/>
    </source>
</evidence>
<dbReference type="InterPro" id="IPR001272">
    <property type="entry name" value="PEP_carboxykinase_ATP"/>
</dbReference>
<comment type="pathway">
    <text evidence="1 10">Carbohydrate biosynthesis; gluconeogenesis.</text>
</comment>
<dbReference type="FunFam" id="2.170.8.10:FF:000001">
    <property type="entry name" value="Phosphoenolpyruvate carboxykinase (ATP)"/>
    <property type="match status" value="1"/>
</dbReference>
<comment type="caution">
    <text evidence="11">The sequence shown here is derived from an EMBL/GenBank/DDBJ whole genome shotgun (WGS) entry which is preliminary data.</text>
</comment>
<dbReference type="NCBIfam" id="TIGR00224">
    <property type="entry name" value="pckA"/>
    <property type="match status" value="1"/>
</dbReference>
<feature type="binding site" evidence="10">
    <location>
        <position position="217"/>
    </location>
    <ligand>
        <name>ATP</name>
        <dbReference type="ChEBI" id="CHEBI:30616"/>
    </ligand>
</feature>
<feature type="binding site" evidence="10">
    <location>
        <position position="255"/>
    </location>
    <ligand>
        <name>Mn(2+)</name>
        <dbReference type="ChEBI" id="CHEBI:29035"/>
    </ligand>
</feature>
<keyword evidence="5 10" id="KW-0547">Nucleotide-binding</keyword>
<dbReference type="PANTHER" id="PTHR30031">
    <property type="entry name" value="PHOSPHOENOLPYRUVATE CARBOXYKINASE ATP"/>
    <property type="match status" value="1"/>
</dbReference>
<feature type="binding site" evidence="10">
    <location>
        <position position="191"/>
    </location>
    <ligand>
        <name>substrate</name>
    </ligand>
</feature>
<gene>
    <name evidence="10 11" type="primary">pckA</name>
    <name evidence="11" type="ORF">ED312_17820</name>
</gene>
<dbReference type="Gene3D" id="2.170.8.10">
    <property type="entry name" value="Phosphoenolpyruvate Carboxykinase, domain 2"/>
    <property type="match status" value="1"/>
</dbReference>
<reference evidence="11 12" key="1">
    <citation type="submission" date="2018-10" db="EMBL/GenBank/DDBJ databases">
        <title>Sinomicrobium pectinilyticum sp. nov., a pectinase-producing bacterium isolated from alkaline and saline soil, and emended description of the genus Sinomicrobium.</title>
        <authorList>
            <person name="Cheng B."/>
            <person name="Li C."/>
            <person name="Lai Q."/>
            <person name="Du M."/>
            <person name="Shao Z."/>
            <person name="Xu P."/>
            <person name="Yang C."/>
        </authorList>
    </citation>
    <scope>NUCLEOTIDE SEQUENCE [LARGE SCALE GENOMIC DNA]</scope>
    <source>
        <strain evidence="11 12">5DNS001</strain>
    </source>
</reference>
<keyword evidence="11" id="KW-0418">Kinase</keyword>
<dbReference type="Gene3D" id="3.40.449.10">
    <property type="entry name" value="Phosphoenolpyruvate Carboxykinase, domain 1"/>
    <property type="match status" value="1"/>
</dbReference>
<feature type="binding site" evidence="10">
    <location>
        <position position="320"/>
    </location>
    <ligand>
        <name>substrate</name>
    </ligand>
</feature>
<dbReference type="Proteomes" id="UP000267469">
    <property type="component" value="Unassembled WGS sequence"/>
</dbReference>
<dbReference type="InterPro" id="IPR008210">
    <property type="entry name" value="PEP_carboxykinase_N"/>
</dbReference>
<dbReference type="GO" id="GO:0046872">
    <property type="term" value="F:metal ion binding"/>
    <property type="evidence" value="ECO:0007669"/>
    <property type="project" value="UniProtKB-KW"/>
</dbReference>
<keyword evidence="6 10" id="KW-0210">Decarboxylase</keyword>
<proteinExistence type="inferred from homology"/>